<feature type="domain" description="Abnormal cell migration protein 18-like fibronectin type I" evidence="2">
    <location>
        <begin position="24"/>
        <end position="84"/>
    </location>
</feature>
<accession>A0AA36MD72</accession>
<gene>
    <name evidence="3" type="ORF">CYNAS_LOCUS17836</name>
</gene>
<dbReference type="Pfam" id="PF23003">
    <property type="entry name" value="Fn1_2"/>
    <property type="match status" value="1"/>
</dbReference>
<sequence length="95" mass="10964">MHHFVVILIIITTVCCDLCRLGDRTFVEDEKWVMGNFVMQCLRWGGRRWEARIVACISNRHEIPLGVTKTYGNVRYTCKETESGASLDWNSPSNK</sequence>
<dbReference type="Proteomes" id="UP001176961">
    <property type="component" value="Unassembled WGS sequence"/>
</dbReference>
<feature type="signal peptide" evidence="1">
    <location>
        <begin position="1"/>
        <end position="16"/>
    </location>
</feature>
<organism evidence="3 4">
    <name type="scientific">Cylicocyclus nassatus</name>
    <name type="common">Nematode worm</name>
    <dbReference type="NCBI Taxonomy" id="53992"/>
    <lineage>
        <taxon>Eukaryota</taxon>
        <taxon>Metazoa</taxon>
        <taxon>Ecdysozoa</taxon>
        <taxon>Nematoda</taxon>
        <taxon>Chromadorea</taxon>
        <taxon>Rhabditida</taxon>
        <taxon>Rhabditina</taxon>
        <taxon>Rhabditomorpha</taxon>
        <taxon>Strongyloidea</taxon>
        <taxon>Strongylidae</taxon>
        <taxon>Cylicocyclus</taxon>
    </lineage>
</organism>
<protein>
    <recommendedName>
        <fullName evidence="2">Abnormal cell migration protein 18-like fibronectin type I domain-containing protein</fullName>
    </recommendedName>
</protein>
<dbReference type="AlphaFoldDB" id="A0AA36MD72"/>
<reference evidence="3" key="1">
    <citation type="submission" date="2023-07" db="EMBL/GenBank/DDBJ databases">
        <authorList>
            <consortium name="CYATHOMIX"/>
        </authorList>
    </citation>
    <scope>NUCLEOTIDE SEQUENCE</scope>
    <source>
        <strain evidence="3">N/A</strain>
    </source>
</reference>
<dbReference type="EMBL" id="CATQJL010000316">
    <property type="protein sequence ID" value="CAJ0605853.1"/>
    <property type="molecule type" value="Genomic_DNA"/>
</dbReference>
<feature type="chain" id="PRO_5041238229" description="Abnormal cell migration protein 18-like fibronectin type I domain-containing protein" evidence="1">
    <location>
        <begin position="17"/>
        <end position="95"/>
    </location>
</feature>
<evidence type="ECO:0000313" key="3">
    <source>
        <dbReference type="EMBL" id="CAJ0605853.1"/>
    </source>
</evidence>
<proteinExistence type="predicted"/>
<evidence type="ECO:0000313" key="4">
    <source>
        <dbReference type="Proteomes" id="UP001176961"/>
    </source>
</evidence>
<name>A0AA36MD72_CYLNA</name>
<dbReference type="InterPro" id="IPR055119">
    <property type="entry name" value="Mig18_Fn1"/>
</dbReference>
<keyword evidence="1" id="KW-0732">Signal</keyword>
<evidence type="ECO:0000259" key="2">
    <source>
        <dbReference type="Pfam" id="PF23003"/>
    </source>
</evidence>
<evidence type="ECO:0000256" key="1">
    <source>
        <dbReference type="SAM" id="SignalP"/>
    </source>
</evidence>
<comment type="caution">
    <text evidence="3">The sequence shown here is derived from an EMBL/GenBank/DDBJ whole genome shotgun (WGS) entry which is preliminary data.</text>
</comment>
<keyword evidence="4" id="KW-1185">Reference proteome</keyword>